<reference evidence="1" key="1">
    <citation type="submission" date="2022-10" db="EMBL/GenBank/DDBJ databases">
        <title>Culturing micro-colonial fungi from biological soil crusts in the Mojave desert and describing Neophaeococcomyces mojavensis, and introducing the new genera and species Taxawa tesnikishii.</title>
        <authorList>
            <person name="Kurbessoian T."/>
            <person name="Stajich J.E."/>
        </authorList>
    </citation>
    <scope>NUCLEOTIDE SEQUENCE</scope>
    <source>
        <strain evidence="1">JES_112</strain>
    </source>
</reference>
<comment type="caution">
    <text evidence="1">The sequence shown here is derived from an EMBL/GenBank/DDBJ whole genome shotgun (WGS) entry which is preliminary data.</text>
</comment>
<name>A0ACC3A069_9EURO</name>
<keyword evidence="2" id="KW-1185">Reference proteome</keyword>
<gene>
    <name evidence="1" type="ORF">H2198_007524</name>
</gene>
<evidence type="ECO:0000313" key="2">
    <source>
        <dbReference type="Proteomes" id="UP001172386"/>
    </source>
</evidence>
<organism evidence="1 2">
    <name type="scientific">Neophaeococcomyces mojaviensis</name>
    <dbReference type="NCBI Taxonomy" id="3383035"/>
    <lineage>
        <taxon>Eukaryota</taxon>
        <taxon>Fungi</taxon>
        <taxon>Dikarya</taxon>
        <taxon>Ascomycota</taxon>
        <taxon>Pezizomycotina</taxon>
        <taxon>Eurotiomycetes</taxon>
        <taxon>Chaetothyriomycetidae</taxon>
        <taxon>Chaetothyriales</taxon>
        <taxon>Chaetothyriales incertae sedis</taxon>
        <taxon>Neophaeococcomyces</taxon>
    </lineage>
</organism>
<dbReference type="EMBL" id="JAPDRQ010000160">
    <property type="protein sequence ID" value="KAJ9653280.1"/>
    <property type="molecule type" value="Genomic_DNA"/>
</dbReference>
<sequence length="257" mass="27991">MAVNGKVILVTGASRGVGLAIARFLINAPPQHKVILASRSAAPLEELKSIAPDRVEYSVGDLSDPSFIKKAIDLATSKFGRLDGLILNHGTLGQVKRVADLEFNDWVDCFKTNFFSCAYAVKIAIPELRKTKGRIIMTSSGAASNGYTGWGPYGSTKAAMNHLAMTLKVEEPDITTVAIRPGMVDTDMQKQIREEHASNMNPEDMKKFTSAFEEGKLVKPEQCGHVIAKLAVHAPSDLSGQFLSWNDKALEAYQLKQ</sequence>
<proteinExistence type="predicted"/>
<evidence type="ECO:0000313" key="1">
    <source>
        <dbReference type="EMBL" id="KAJ9653280.1"/>
    </source>
</evidence>
<protein>
    <submittedName>
        <fullName evidence="1">Uncharacterized protein</fullName>
    </submittedName>
</protein>
<dbReference type="Proteomes" id="UP001172386">
    <property type="component" value="Unassembled WGS sequence"/>
</dbReference>
<accession>A0ACC3A069</accession>